<feature type="compositionally biased region" description="Polar residues" evidence="2">
    <location>
        <begin position="106"/>
        <end position="130"/>
    </location>
</feature>
<dbReference type="GeneID" id="9062493"/>
<keyword evidence="1" id="KW-0862">Zinc</keyword>
<organism evidence="5">
    <name type="scientific">Perkinsus marinus (strain ATCC 50983 / TXsc)</name>
    <dbReference type="NCBI Taxonomy" id="423536"/>
    <lineage>
        <taxon>Eukaryota</taxon>
        <taxon>Sar</taxon>
        <taxon>Alveolata</taxon>
        <taxon>Perkinsozoa</taxon>
        <taxon>Perkinsea</taxon>
        <taxon>Perkinsida</taxon>
        <taxon>Perkinsidae</taxon>
        <taxon>Perkinsus</taxon>
    </lineage>
</organism>
<protein>
    <recommendedName>
        <fullName evidence="3">CCHC-type domain-containing protein</fullName>
    </recommendedName>
</protein>
<evidence type="ECO:0000256" key="2">
    <source>
        <dbReference type="SAM" id="MobiDB-lite"/>
    </source>
</evidence>
<dbReference type="Proteomes" id="UP000007800">
    <property type="component" value="Unassembled WGS sequence"/>
</dbReference>
<keyword evidence="5" id="KW-1185">Reference proteome</keyword>
<keyword evidence="1" id="KW-0863">Zinc-finger</keyword>
<name>C5LX63_PERM5</name>
<dbReference type="InterPro" id="IPR021109">
    <property type="entry name" value="Peptidase_aspartic_dom_sf"/>
</dbReference>
<gene>
    <name evidence="4" type="ORF">Pmar_PMAR028741</name>
</gene>
<reference evidence="4 5" key="1">
    <citation type="submission" date="2008-07" db="EMBL/GenBank/DDBJ databases">
        <authorList>
            <person name="El-Sayed N."/>
            <person name="Caler E."/>
            <person name="Inman J."/>
            <person name="Amedeo P."/>
            <person name="Hass B."/>
            <person name="Wortman J."/>
        </authorList>
    </citation>
    <scope>NUCLEOTIDE SEQUENCE [LARGE SCALE GENOMIC DNA]</scope>
    <source>
        <strain evidence="5">ATCC 50983 / TXsc</strain>
    </source>
</reference>
<evidence type="ECO:0000259" key="3">
    <source>
        <dbReference type="PROSITE" id="PS50158"/>
    </source>
</evidence>
<evidence type="ECO:0000313" key="5">
    <source>
        <dbReference type="Proteomes" id="UP000007800"/>
    </source>
</evidence>
<evidence type="ECO:0000256" key="1">
    <source>
        <dbReference type="PROSITE-ProRule" id="PRU00047"/>
    </source>
</evidence>
<dbReference type="OrthoDB" id="472743at2759"/>
<feature type="domain" description="CCHC-type" evidence="3">
    <location>
        <begin position="149"/>
        <end position="162"/>
    </location>
</feature>
<keyword evidence="1" id="KW-0479">Metal-binding</keyword>
<dbReference type="GO" id="GO:0003676">
    <property type="term" value="F:nucleic acid binding"/>
    <property type="evidence" value="ECO:0007669"/>
    <property type="project" value="InterPro"/>
</dbReference>
<feature type="region of interest" description="Disordered" evidence="2">
    <location>
        <begin position="106"/>
        <end position="133"/>
    </location>
</feature>
<dbReference type="InterPro" id="IPR001878">
    <property type="entry name" value="Znf_CCHC"/>
</dbReference>
<dbReference type="RefSeq" id="XP_002765963.1">
    <property type="nucleotide sequence ID" value="XM_002765917.1"/>
</dbReference>
<dbReference type="CDD" id="cd00303">
    <property type="entry name" value="retropepsin_like"/>
    <property type="match status" value="1"/>
</dbReference>
<evidence type="ECO:0000313" key="4">
    <source>
        <dbReference type="EMBL" id="EEQ98680.1"/>
    </source>
</evidence>
<proteinExistence type="predicted"/>
<sequence length="483" mass="52590">MNRLEMRAVEVKWLGMRQQPGESIPAFADRVEDIAHIKETLSGVSVLDAQMSERLADGLTDGDSILAKSLIDPLLKMPYEEFKQSMLSFLESMNSAAHLNFLKGSSKSSQLPQNLRQSSPKRAEGNSNASEGKVHSTVALELGLDKDACIRCGHAGHRAGSCTGDIIYRQHDRCDRCGKLIIVGGKEHTRAATSFTEGDAEEAVGLRVVETYTATALMLEDTKATCFSATTRYLNSLPKDPTIELRVGSVKRYCPITTLVDSGSNISLINNVVVAFLKENGLVNEQAFQTLPSPISIRFGDGKLLSGTVPVTLQCCFVHVPTNEPLHLQFLLVPGCQPSCILGRNLFPMLGIRLVSDYGIPIAGLDPPVPPTMGSSVKLAKDGHCSRSQAVVAPLITTIPDPGDPAKLFLLVHFNIFEDVRIEPFREPPRGRAPADRDIIFLRLEDMVAKGQVEKVRPEECPIVCEVCLVDKFASCESGKNVP</sequence>
<accession>C5LX63</accession>
<dbReference type="InParanoid" id="C5LX63"/>
<dbReference type="AlphaFoldDB" id="C5LX63"/>
<dbReference type="EMBL" id="GG686393">
    <property type="protein sequence ID" value="EEQ98680.1"/>
    <property type="molecule type" value="Genomic_DNA"/>
</dbReference>
<dbReference type="OMA" id="CQPSCIL"/>
<dbReference type="SUPFAM" id="SSF50630">
    <property type="entry name" value="Acid proteases"/>
    <property type="match status" value="1"/>
</dbReference>
<dbReference type="GO" id="GO:0008270">
    <property type="term" value="F:zinc ion binding"/>
    <property type="evidence" value="ECO:0007669"/>
    <property type="project" value="UniProtKB-KW"/>
</dbReference>
<dbReference type="PROSITE" id="PS50158">
    <property type="entry name" value="ZF_CCHC"/>
    <property type="match status" value="1"/>
</dbReference>